<feature type="region of interest" description="Disordered" evidence="1">
    <location>
        <begin position="1"/>
        <end position="35"/>
    </location>
</feature>
<dbReference type="PANTHER" id="PTHR37069">
    <property type="entry name" value="DDE_TNP_1_7 DOMAIN-CONTAINING PROTEIN"/>
    <property type="match status" value="1"/>
</dbReference>
<dbReference type="PANTHER" id="PTHR37069:SF2">
    <property type="entry name" value="PIGGYBAC TRANSPOSABLE ELEMENT-DERIVED PROTEIN DOMAIN-CONTAINING PROTEIN"/>
    <property type="match status" value="1"/>
</dbReference>
<feature type="region of interest" description="Disordered" evidence="1">
    <location>
        <begin position="143"/>
        <end position="164"/>
    </location>
</feature>
<protein>
    <submittedName>
        <fullName evidence="2">Uncharacterized protein</fullName>
    </submittedName>
</protein>
<evidence type="ECO:0000313" key="3">
    <source>
        <dbReference type="Proteomes" id="UP000198211"/>
    </source>
</evidence>
<evidence type="ECO:0000256" key="1">
    <source>
        <dbReference type="SAM" id="MobiDB-lite"/>
    </source>
</evidence>
<dbReference type="OrthoDB" id="94558at2759"/>
<dbReference type="Proteomes" id="UP000198211">
    <property type="component" value="Unassembled WGS sequence"/>
</dbReference>
<sequence length="298" mass="33569">MAATCGKRTAAEDGADVPEAQRGNNNFQFNNMGWTSKPPPARGIETRWKYLLPGRNASGVEGVDYVLGEQSVVNYAVMGSLCTRFNHKLFTSYTISSFYYEYNRCYSNPAARTEGEISCTKVQVRVALNQKMRHQTLRREEDYLSDLDVSDSESTSGGDTLDEDNDEAFTYEERHFADHFLGSMGGIDKVLAGEILGPTLKDVSHTGWHDLETPDAVQYLSEDYTPVFNTNEYPDLMKTRYGPTKAALKRGGSYSCRIFYMYEQLENRVDAYFDNKEKRDEKAKAAGLPVASKYKITA</sequence>
<proteinExistence type="predicted"/>
<gene>
    <name evidence="2" type="ORF">PHMEG_00019860</name>
</gene>
<dbReference type="AlphaFoldDB" id="A0A225VQV3"/>
<accession>A0A225VQV3</accession>
<organism evidence="2 3">
    <name type="scientific">Phytophthora megakarya</name>
    <dbReference type="NCBI Taxonomy" id="4795"/>
    <lineage>
        <taxon>Eukaryota</taxon>
        <taxon>Sar</taxon>
        <taxon>Stramenopiles</taxon>
        <taxon>Oomycota</taxon>
        <taxon>Peronosporomycetes</taxon>
        <taxon>Peronosporales</taxon>
        <taxon>Peronosporaceae</taxon>
        <taxon>Phytophthora</taxon>
    </lineage>
</organism>
<keyword evidence="3" id="KW-1185">Reference proteome</keyword>
<dbReference type="EMBL" id="NBNE01003430">
    <property type="protein sequence ID" value="OWZ07712.1"/>
    <property type="molecule type" value="Genomic_DNA"/>
</dbReference>
<reference evidence="3" key="1">
    <citation type="submission" date="2017-03" db="EMBL/GenBank/DDBJ databases">
        <title>Phytopthora megakarya and P. palmivora, two closely related causual agents of cacao black pod achieved similar genome size and gene model numbers by different mechanisms.</title>
        <authorList>
            <person name="Ali S."/>
            <person name="Shao J."/>
            <person name="Larry D.J."/>
            <person name="Kronmiller B."/>
            <person name="Shen D."/>
            <person name="Strem M.D."/>
            <person name="Melnick R.L."/>
            <person name="Guiltinan M.J."/>
            <person name="Tyler B.M."/>
            <person name="Meinhardt L.W."/>
            <person name="Bailey B.A."/>
        </authorList>
    </citation>
    <scope>NUCLEOTIDE SEQUENCE [LARGE SCALE GENOMIC DNA]</scope>
    <source>
        <strain evidence="3">zdho120</strain>
    </source>
</reference>
<evidence type="ECO:0000313" key="2">
    <source>
        <dbReference type="EMBL" id="OWZ07712.1"/>
    </source>
</evidence>
<comment type="caution">
    <text evidence="2">The sequence shown here is derived from an EMBL/GenBank/DDBJ whole genome shotgun (WGS) entry which is preliminary data.</text>
</comment>
<name>A0A225VQV3_9STRA</name>
<feature type="compositionally biased region" description="Polar residues" evidence="1">
    <location>
        <begin position="22"/>
        <end position="34"/>
    </location>
</feature>